<dbReference type="Gene3D" id="3.30.200.20">
    <property type="entry name" value="Phosphorylase Kinase, domain 1"/>
    <property type="match status" value="1"/>
</dbReference>
<keyword evidence="5" id="KW-0418">Kinase</keyword>
<dbReference type="EMBL" id="JAFEJA010000001">
    <property type="protein sequence ID" value="MBM9620944.1"/>
    <property type="molecule type" value="Genomic_DNA"/>
</dbReference>
<dbReference type="Gene3D" id="1.10.510.10">
    <property type="entry name" value="Transferase(Phosphotransferase) domain 1"/>
    <property type="match status" value="1"/>
</dbReference>
<protein>
    <recommendedName>
        <fullName evidence="1">non-specific serine/threonine protein kinase</fullName>
        <ecNumber evidence="1">2.7.11.1</ecNumber>
    </recommendedName>
</protein>
<comment type="caution">
    <text evidence="10">The sequence shown here is derived from an EMBL/GenBank/DDBJ whole genome shotgun (WGS) entry which is preliminary data.</text>
</comment>
<dbReference type="PROSITE" id="PS50011">
    <property type="entry name" value="PROTEIN_KINASE_DOM"/>
    <property type="match status" value="1"/>
</dbReference>
<name>A0ABS2UTZ7_9ACTN</name>
<dbReference type="InterPro" id="IPR017441">
    <property type="entry name" value="Protein_kinase_ATP_BS"/>
</dbReference>
<evidence type="ECO:0000256" key="4">
    <source>
        <dbReference type="ARBA" id="ARBA00022741"/>
    </source>
</evidence>
<dbReference type="InterPro" id="IPR009003">
    <property type="entry name" value="Peptidase_S1_PA"/>
</dbReference>
<dbReference type="PROSITE" id="PS00107">
    <property type="entry name" value="PROTEIN_KINASE_ATP"/>
    <property type="match status" value="1"/>
</dbReference>
<dbReference type="Proteomes" id="UP000664109">
    <property type="component" value="Unassembled WGS sequence"/>
</dbReference>
<dbReference type="Pfam" id="PF16918">
    <property type="entry name" value="PknG_TPR"/>
    <property type="match status" value="1"/>
</dbReference>
<evidence type="ECO:0000313" key="11">
    <source>
        <dbReference type="Proteomes" id="UP000664109"/>
    </source>
</evidence>
<gene>
    <name evidence="10" type="ORF">JE024_19815</name>
</gene>
<dbReference type="Gene3D" id="1.25.40.10">
    <property type="entry name" value="Tetratricopeptide repeat domain"/>
    <property type="match status" value="2"/>
</dbReference>
<dbReference type="RefSeq" id="WP_205374859.1">
    <property type="nucleotide sequence ID" value="NZ_JAFEJA010000001.1"/>
</dbReference>
<feature type="region of interest" description="Disordered" evidence="8">
    <location>
        <begin position="297"/>
        <end position="319"/>
    </location>
</feature>
<evidence type="ECO:0000256" key="8">
    <source>
        <dbReference type="SAM" id="MobiDB-lite"/>
    </source>
</evidence>
<dbReference type="InterPro" id="IPR011009">
    <property type="entry name" value="Kinase-like_dom_sf"/>
</dbReference>
<dbReference type="InterPro" id="IPR043504">
    <property type="entry name" value="Peptidase_S1_PA_chymotrypsin"/>
</dbReference>
<dbReference type="InterPro" id="IPR000719">
    <property type="entry name" value="Prot_kinase_dom"/>
</dbReference>
<evidence type="ECO:0000256" key="2">
    <source>
        <dbReference type="ARBA" id="ARBA00022527"/>
    </source>
</evidence>
<keyword evidence="3" id="KW-0808">Transferase</keyword>
<dbReference type="SUPFAM" id="SSF56112">
    <property type="entry name" value="Protein kinase-like (PK-like)"/>
    <property type="match status" value="1"/>
</dbReference>
<evidence type="ECO:0000256" key="1">
    <source>
        <dbReference type="ARBA" id="ARBA00012513"/>
    </source>
</evidence>
<organism evidence="10 11">
    <name type="scientific">Streptomyces zhihengii</name>
    <dbReference type="NCBI Taxonomy" id="1818004"/>
    <lineage>
        <taxon>Bacteria</taxon>
        <taxon>Bacillati</taxon>
        <taxon>Actinomycetota</taxon>
        <taxon>Actinomycetes</taxon>
        <taxon>Kitasatosporales</taxon>
        <taxon>Streptomycetaceae</taxon>
        <taxon>Streptomyces</taxon>
    </lineage>
</organism>
<feature type="domain" description="Protein kinase" evidence="9">
    <location>
        <begin position="594"/>
        <end position="860"/>
    </location>
</feature>
<sequence>MSESYRTSDSTDVEESWRVRLLRTQDRAGRPLGAGVLLPGGLVLTCAHTVVPPQGASGGRAPLGTVYVDVPGAAFGRGTREPLRARLLDEYLVPPAAQSGGDLALLKLDHEPDASPAVLHRQIPVRGERVHFTGYPEDLPGGEHLEARLMGRGGPAPTPEWVQLDPHGAAYPVRHGYSGSGVVHSRSRRVIGIVAHRPGTPQAPVRRDRAYLVPTETLLRHLPLERLGLTVRGPRAVSRDVALDPGRTASGRVPGLQRRLTRWLDGAPDTDPVEPVFAGEGDRGLLHTVRSVLTLADREQSPADPPPSGVPAASQGEPRAGSIDFAVDATNRTAAELARQAAERIGLPAADEDAAEDEARDGDGNGDGQGHGDAAGAGGGADPCARLLGRLAAERTPLTAAFLAVDRSASPDGEIVDLLRALLTGGGTRLLLVFSDPHAPLFARVREELMEPGWEARTTRRITARISRLAGTELRLHRLPGDAAARSSRPHARAATLRRELRRAGETSTPGGTGAAPGLFRLAVEVEAALLEAENAEGAFAGPMGAREFVVEPPGGELTDLPVVAVRDPAALVGPGAAAGAAPLAAGDLLHQQYEVVGPLGHGSHGQVFLARDLLLEMRPVALKGLLDPGDRAAVRQARQERLRLVSLNHPAIIRVVNYARHGGGAPGGTGGGQPADYIVMEFADGARLAWVAARIARQDAPFAGPRVREFIVVYGLLVLDAFSYLHEHEKLVYGDLSLTNVLHCGNGIKLIDVAGVREPGAPGPVTHRPPETGAGGEMTTAGDLYTVGAVLGALLAEDPEPPADLGTESLQRALRRATAADPRLRYASAREMRVQLQGVLRELRSLRLGEETFEPSSLFAPAASALSGRLGAAPPLERWAADAGTGGRAPDARVPEPARAAVALPVPKPDKQDPNWKELQRTSYSDAAGLLQLSEDWEPSPELHLLRCRLRLELSGWRGRDGEDELRRAARSLADARRLLGSRASYDWRLDWHQGLVELARGRPARALICFDDVYAAIPGEYAPKLALGYCHERLADDPGDGPDGTPRREAHENQAMRYYDAVWRRNHALGTAAFGLARIQLARHRPDQALASLAGVPPDSRHRTAARTAMVRIHAGAPPTVESARRALSAAHRLVSHEGLTDGRAQERLATELQELLLDLVRAAREKGADDPLPPVRDGLLAPFPVPATERELRRQLSDSYRRLAKQVPHPEDGPGAALAEALLDSAFRTRPLGFRHRGAGLLPRRRTPRPPDAAP</sequence>
<feature type="region of interest" description="Disordered" evidence="8">
    <location>
        <begin position="482"/>
        <end position="516"/>
    </location>
</feature>
<proteinExistence type="predicted"/>
<dbReference type="EC" id="2.7.11.1" evidence="1"/>
<evidence type="ECO:0000256" key="5">
    <source>
        <dbReference type="ARBA" id="ARBA00022777"/>
    </source>
</evidence>
<feature type="compositionally biased region" description="Low complexity" evidence="8">
    <location>
        <begin position="506"/>
        <end position="516"/>
    </location>
</feature>
<feature type="binding site" evidence="7">
    <location>
        <position position="624"/>
    </location>
    <ligand>
        <name>ATP</name>
        <dbReference type="ChEBI" id="CHEBI:30616"/>
    </ligand>
</feature>
<dbReference type="SMART" id="SM00220">
    <property type="entry name" value="S_TKc"/>
    <property type="match status" value="1"/>
</dbReference>
<accession>A0ABS2UTZ7</accession>
<reference evidence="10 11" key="1">
    <citation type="journal article" date="2016" name="Arch. Microbiol.">
        <title>Streptomyces zhihengii sp. nov., isolated from rhizospheric soil of Psammosilene tunicoides.</title>
        <authorList>
            <person name="Huang M.J."/>
            <person name="Fei J.J."/>
            <person name="Salam N."/>
            <person name="Kim C.J."/>
            <person name="Hozzein W.N."/>
            <person name="Xiao M."/>
            <person name="Huang H.Q."/>
            <person name="Li W.J."/>
        </authorList>
    </citation>
    <scope>NUCLEOTIDE SEQUENCE [LARGE SCALE GENOMIC DNA]</scope>
    <source>
        <strain evidence="10 11">YIM T102</strain>
    </source>
</reference>
<dbReference type="InterPro" id="IPR011990">
    <property type="entry name" value="TPR-like_helical_dom_sf"/>
</dbReference>
<dbReference type="Pfam" id="PF00069">
    <property type="entry name" value="Pkinase"/>
    <property type="match status" value="1"/>
</dbReference>
<dbReference type="InterPro" id="IPR031636">
    <property type="entry name" value="PknG_TPR"/>
</dbReference>
<evidence type="ECO:0000313" key="10">
    <source>
        <dbReference type="EMBL" id="MBM9620944.1"/>
    </source>
</evidence>
<evidence type="ECO:0000256" key="6">
    <source>
        <dbReference type="ARBA" id="ARBA00022840"/>
    </source>
</evidence>
<evidence type="ECO:0000256" key="7">
    <source>
        <dbReference type="PROSITE-ProRule" id="PRU10141"/>
    </source>
</evidence>
<dbReference type="Gene3D" id="2.40.10.10">
    <property type="entry name" value="Trypsin-like serine proteases"/>
    <property type="match status" value="2"/>
</dbReference>
<feature type="compositionally biased region" description="Gly residues" evidence="8">
    <location>
        <begin position="365"/>
        <end position="379"/>
    </location>
</feature>
<evidence type="ECO:0000259" key="9">
    <source>
        <dbReference type="PROSITE" id="PS50011"/>
    </source>
</evidence>
<dbReference type="SUPFAM" id="SSF50494">
    <property type="entry name" value="Trypsin-like serine proteases"/>
    <property type="match status" value="1"/>
</dbReference>
<keyword evidence="11" id="KW-1185">Reference proteome</keyword>
<evidence type="ECO:0000256" key="3">
    <source>
        <dbReference type="ARBA" id="ARBA00022679"/>
    </source>
</evidence>
<dbReference type="PANTHER" id="PTHR43289">
    <property type="entry name" value="MITOGEN-ACTIVATED PROTEIN KINASE KINASE KINASE 20-RELATED"/>
    <property type="match status" value="1"/>
</dbReference>
<dbReference type="Pfam" id="PF13365">
    <property type="entry name" value="Trypsin_2"/>
    <property type="match status" value="1"/>
</dbReference>
<keyword evidence="2" id="KW-0723">Serine/threonine-protein kinase</keyword>
<feature type="compositionally biased region" description="Acidic residues" evidence="8">
    <location>
        <begin position="350"/>
        <end position="360"/>
    </location>
</feature>
<dbReference type="PANTHER" id="PTHR43289:SF6">
    <property type="entry name" value="SERINE_THREONINE-PROTEIN KINASE NEKL-3"/>
    <property type="match status" value="1"/>
</dbReference>
<keyword evidence="6 7" id="KW-0067">ATP-binding</keyword>
<keyword evidence="4 7" id="KW-0547">Nucleotide-binding</keyword>
<feature type="region of interest" description="Disordered" evidence="8">
    <location>
        <begin position="345"/>
        <end position="379"/>
    </location>
</feature>